<dbReference type="Proteomes" id="UP000199403">
    <property type="component" value="Unassembled WGS sequence"/>
</dbReference>
<organism evidence="2 3">
    <name type="scientific">Cyclobacterium xiamenense</name>
    <dbReference type="NCBI Taxonomy" id="1297121"/>
    <lineage>
        <taxon>Bacteria</taxon>
        <taxon>Pseudomonadati</taxon>
        <taxon>Bacteroidota</taxon>
        <taxon>Cytophagia</taxon>
        <taxon>Cytophagales</taxon>
        <taxon>Cyclobacteriaceae</taxon>
        <taxon>Cyclobacterium</taxon>
    </lineage>
</organism>
<feature type="transmembrane region" description="Helical" evidence="1">
    <location>
        <begin position="17"/>
        <end position="34"/>
    </location>
</feature>
<accession>A0A1H7BS60</accession>
<sequence>MHWSIYASAPRYYELKLLRSLFYLYFFLFIFVLTQKRTKKVKAVKCYFK</sequence>
<protein>
    <submittedName>
        <fullName evidence="2">Uncharacterized protein</fullName>
    </submittedName>
</protein>
<keyword evidence="3" id="KW-1185">Reference proteome</keyword>
<keyword evidence="1" id="KW-0472">Membrane</keyword>
<evidence type="ECO:0000313" key="2">
    <source>
        <dbReference type="EMBL" id="SEJ79157.1"/>
    </source>
</evidence>
<evidence type="ECO:0000313" key="3">
    <source>
        <dbReference type="Proteomes" id="UP000199403"/>
    </source>
</evidence>
<evidence type="ECO:0000256" key="1">
    <source>
        <dbReference type="SAM" id="Phobius"/>
    </source>
</evidence>
<gene>
    <name evidence="2" type="ORF">SAMN05192553_11364</name>
</gene>
<dbReference type="STRING" id="1416801.SAMN05192553_11364"/>
<dbReference type="EMBL" id="FNZH01000013">
    <property type="protein sequence ID" value="SEJ79157.1"/>
    <property type="molecule type" value="Genomic_DNA"/>
</dbReference>
<dbReference type="AlphaFoldDB" id="A0A1H7BS60"/>
<name>A0A1H7BS60_9BACT</name>
<keyword evidence="1" id="KW-0812">Transmembrane</keyword>
<proteinExistence type="predicted"/>
<reference evidence="3" key="1">
    <citation type="submission" date="2016-10" db="EMBL/GenBank/DDBJ databases">
        <authorList>
            <person name="Varghese N."/>
            <person name="Submissions S."/>
        </authorList>
    </citation>
    <scope>NUCLEOTIDE SEQUENCE [LARGE SCALE GENOMIC DNA]</scope>
    <source>
        <strain evidence="3">IBRC-M 10761</strain>
    </source>
</reference>
<keyword evidence="1" id="KW-1133">Transmembrane helix</keyword>